<dbReference type="Pfam" id="PF00205">
    <property type="entry name" value="TPP_enzyme_M"/>
    <property type="match status" value="1"/>
</dbReference>
<protein>
    <submittedName>
        <fullName evidence="7">Benzoylformate decarboxylase</fullName>
        <ecNumber evidence="7">4.1.1.7</ecNumber>
    </submittedName>
</protein>
<keyword evidence="2 3" id="KW-0786">Thiamine pyrophosphate</keyword>
<gene>
    <name evidence="7" type="primary">mdlC</name>
    <name evidence="7" type="ORF">MOP44_04330</name>
</gene>
<dbReference type="EMBL" id="CP093313">
    <property type="protein sequence ID" value="UWZ85173.1"/>
    <property type="molecule type" value="Genomic_DNA"/>
</dbReference>
<dbReference type="InterPro" id="IPR012000">
    <property type="entry name" value="Thiamin_PyroP_enz_cen_dom"/>
</dbReference>
<dbReference type="GO" id="GO:0019752">
    <property type="term" value="P:carboxylic acid metabolic process"/>
    <property type="evidence" value="ECO:0007669"/>
    <property type="project" value="UniProtKB-ARBA"/>
</dbReference>
<dbReference type="AlphaFoldDB" id="A0A9J7BVY7"/>
<dbReference type="EC" id="4.1.1.7" evidence="7"/>
<feature type="domain" description="Thiamine pyrophosphate enzyme central" evidence="4">
    <location>
        <begin position="193"/>
        <end position="327"/>
    </location>
</feature>
<reference evidence="7" key="1">
    <citation type="submission" date="2021-04" db="EMBL/GenBank/DDBJ databases">
        <title>Phylogenetic analysis of Acidobacteriaceae.</title>
        <authorList>
            <person name="Qiu L."/>
            <person name="Zhang Q."/>
        </authorList>
    </citation>
    <scope>NUCLEOTIDE SEQUENCE</scope>
    <source>
        <strain evidence="7">DSM 25168</strain>
    </source>
</reference>
<dbReference type="Pfam" id="PF02776">
    <property type="entry name" value="TPP_enzyme_N"/>
    <property type="match status" value="1"/>
</dbReference>
<dbReference type="InterPro" id="IPR012001">
    <property type="entry name" value="Thiamin_PyroP_enz_TPP-bd_dom"/>
</dbReference>
<dbReference type="RefSeq" id="WP_260794689.1">
    <property type="nucleotide sequence ID" value="NZ_CP093313.1"/>
</dbReference>
<dbReference type="GO" id="GO:0050660">
    <property type="term" value="F:flavin adenine dinucleotide binding"/>
    <property type="evidence" value="ECO:0007669"/>
    <property type="project" value="TreeGrafter"/>
</dbReference>
<evidence type="ECO:0000259" key="5">
    <source>
        <dbReference type="Pfam" id="PF02775"/>
    </source>
</evidence>
<dbReference type="Gene3D" id="3.40.50.970">
    <property type="match status" value="2"/>
</dbReference>
<name>A0A9J7BVY7_9BACT</name>
<dbReference type="SUPFAM" id="SSF52467">
    <property type="entry name" value="DHS-like NAD/FAD-binding domain"/>
    <property type="match status" value="1"/>
</dbReference>
<dbReference type="GO" id="GO:0030976">
    <property type="term" value="F:thiamine pyrophosphate binding"/>
    <property type="evidence" value="ECO:0007669"/>
    <property type="project" value="InterPro"/>
</dbReference>
<dbReference type="InterPro" id="IPR011766">
    <property type="entry name" value="TPP_enzyme_TPP-bd"/>
</dbReference>
<dbReference type="GO" id="GO:0050695">
    <property type="term" value="F:benzoylformate decarboxylase activity"/>
    <property type="evidence" value="ECO:0007669"/>
    <property type="project" value="UniProtKB-EC"/>
</dbReference>
<keyword evidence="8" id="KW-1185">Reference proteome</keyword>
<accession>A0A9J7BVY7</accession>
<dbReference type="Pfam" id="PF02775">
    <property type="entry name" value="TPP_enzyme_C"/>
    <property type="match status" value="1"/>
</dbReference>
<dbReference type="SUPFAM" id="SSF52518">
    <property type="entry name" value="Thiamin diphosphate-binding fold (THDP-binding)"/>
    <property type="match status" value="2"/>
</dbReference>
<evidence type="ECO:0000259" key="4">
    <source>
        <dbReference type="Pfam" id="PF00205"/>
    </source>
</evidence>
<dbReference type="CDD" id="cd07035">
    <property type="entry name" value="TPP_PYR_POX_like"/>
    <property type="match status" value="1"/>
</dbReference>
<dbReference type="GO" id="GO:0003984">
    <property type="term" value="F:acetolactate synthase activity"/>
    <property type="evidence" value="ECO:0007669"/>
    <property type="project" value="TreeGrafter"/>
</dbReference>
<dbReference type="GO" id="GO:0000287">
    <property type="term" value="F:magnesium ion binding"/>
    <property type="evidence" value="ECO:0007669"/>
    <property type="project" value="InterPro"/>
</dbReference>
<evidence type="ECO:0000256" key="1">
    <source>
        <dbReference type="ARBA" id="ARBA00007812"/>
    </source>
</evidence>
<dbReference type="InterPro" id="IPR029061">
    <property type="entry name" value="THDP-binding"/>
</dbReference>
<dbReference type="Gene3D" id="3.40.50.1220">
    <property type="entry name" value="TPP-binding domain"/>
    <property type="match status" value="1"/>
</dbReference>
<evidence type="ECO:0000256" key="2">
    <source>
        <dbReference type="ARBA" id="ARBA00023052"/>
    </source>
</evidence>
<dbReference type="CDD" id="cd02002">
    <property type="entry name" value="TPP_BFDC"/>
    <property type="match status" value="1"/>
</dbReference>
<dbReference type="PANTHER" id="PTHR18968:SF133">
    <property type="entry name" value="BENZOYLFORMATE DECARBOXYLASE"/>
    <property type="match status" value="1"/>
</dbReference>
<evidence type="ECO:0000313" key="7">
    <source>
        <dbReference type="EMBL" id="UWZ85173.1"/>
    </source>
</evidence>
<evidence type="ECO:0000313" key="8">
    <source>
        <dbReference type="Proteomes" id="UP001059380"/>
    </source>
</evidence>
<feature type="domain" description="Thiamine pyrophosphate enzyme TPP-binding" evidence="5">
    <location>
        <begin position="390"/>
        <end position="527"/>
    </location>
</feature>
<evidence type="ECO:0000256" key="3">
    <source>
        <dbReference type="RuleBase" id="RU362132"/>
    </source>
</evidence>
<comment type="similarity">
    <text evidence="1 3">Belongs to the TPP enzyme family.</text>
</comment>
<organism evidence="7 8">
    <name type="scientific">Occallatibacter riparius</name>
    <dbReference type="NCBI Taxonomy" id="1002689"/>
    <lineage>
        <taxon>Bacteria</taxon>
        <taxon>Pseudomonadati</taxon>
        <taxon>Acidobacteriota</taxon>
        <taxon>Terriglobia</taxon>
        <taxon>Terriglobales</taxon>
        <taxon>Acidobacteriaceae</taxon>
        <taxon>Occallatibacter</taxon>
    </lineage>
</organism>
<dbReference type="KEGG" id="orp:MOP44_04330"/>
<keyword evidence="7" id="KW-0456">Lyase</keyword>
<dbReference type="InterPro" id="IPR029035">
    <property type="entry name" value="DHS-like_NAD/FAD-binding_dom"/>
</dbReference>
<proteinExistence type="inferred from homology"/>
<evidence type="ECO:0000259" key="6">
    <source>
        <dbReference type="Pfam" id="PF02776"/>
    </source>
</evidence>
<sequence length="543" mass="58521">MTADKQQTVWAATYDLLRTLGLTTVFGNPGSTEQPFLKNFPPDFEYILGLQEASAVAMADGFAQATGKPALVNLHTSAGTGNGMGNIMTAFQNKTPLIITAGQQTREMIICDPLLTNRDETMLPRPYVKWSYEPKRAEDVPRAIMRAYALALQPPAGPVYVSIPLDDWDKTALGAADIRTVSDRIGPDPERLKEFAERINRAKNPVLVYGAEVEKAGAWRVGVAIAEKLRVPVYRAPAAERACFPETHPLFQGELPAAIGPLSSRLVGHDLIVVVGAPVFRYYPYVPGPILPEGASLLQITTDPTDAGSALVGDSLLSDVKLALDGLLPLVHDVSRNAPEPRPRPKELTAVSGTPLTANELYAVLSEVRPDGAIVVQESPSNYNEFLHWWPTTEEGSYFTYASGGLGHNAPSSVGVALAQRKLGTNRPVVVLIGDGSLQYSVQSLSAAAQHKLKMVYIVPCNGEYAILKEFAVLEKTPNVPSLDLPFLDIVSLAKGYGCNATKAETKEEIQHAFKEALAAEGPTVIAIPIKRELKSLIPSASK</sequence>
<dbReference type="PANTHER" id="PTHR18968">
    <property type="entry name" value="THIAMINE PYROPHOSPHATE ENZYMES"/>
    <property type="match status" value="1"/>
</dbReference>
<feature type="domain" description="Thiamine pyrophosphate enzyme N-terminal TPP-binding" evidence="6">
    <location>
        <begin position="10"/>
        <end position="107"/>
    </location>
</feature>
<dbReference type="Proteomes" id="UP001059380">
    <property type="component" value="Chromosome"/>
</dbReference>
<dbReference type="NCBIfam" id="NF005485">
    <property type="entry name" value="PRK07092.1"/>
    <property type="match status" value="1"/>
</dbReference>
<dbReference type="InterPro" id="IPR045229">
    <property type="entry name" value="TPP_enz"/>
</dbReference>